<dbReference type="EMBL" id="JQ418540">
    <property type="protein sequence ID" value="AFK90285.1"/>
    <property type="molecule type" value="Genomic_DNA"/>
</dbReference>
<sequence length="99" mass="11483">MSRTKNHSGCGQHSYWSVRISISSNRRRNKMVSNLLQKGIVINSRTIFNNTALFIHFGIRPPCHWFVDATILWKVRCRTAAKKNFSPVPAERWFLQIPG</sequence>
<name>I3W3V8_SALER</name>
<accession>I3W3V8</accession>
<proteinExistence type="predicted"/>
<geneLocation type="plasmid" evidence="1">
    <name>pSARC14-41</name>
</geneLocation>
<dbReference type="AlphaFoldDB" id="I3W3V8"/>
<organism evidence="1">
    <name type="scientific">Salmonella enterica subsp. indica</name>
    <dbReference type="NCBI Taxonomy" id="59207"/>
    <lineage>
        <taxon>Bacteria</taxon>
        <taxon>Pseudomonadati</taxon>
        <taxon>Pseudomonadota</taxon>
        <taxon>Gammaproteobacteria</taxon>
        <taxon>Enterobacterales</taxon>
        <taxon>Enterobacteriaceae</taxon>
        <taxon>Salmonella</taxon>
    </lineage>
</organism>
<protein>
    <submittedName>
        <fullName evidence="1">Uncharacterized protein</fullName>
    </submittedName>
</protein>
<evidence type="ECO:0000313" key="1">
    <source>
        <dbReference type="EMBL" id="AFK90285.1"/>
    </source>
</evidence>
<keyword evidence="1" id="KW-0614">Plasmid</keyword>
<reference evidence="1" key="1">
    <citation type="submission" date="2012-01" db="EMBL/GenBank/DDBJ databases">
        <authorList>
            <person name="Summers A.O."/>
            <person name="Wireman J."/>
            <person name="Williams L.E."/>
            <person name="Farina S."/>
        </authorList>
    </citation>
    <scope>NUCLEOTIDE SEQUENCE</scope>
    <source>
        <strain evidence="1">SARC14</strain>
        <plasmid evidence="1">pSARC14-41</plasmid>
    </source>
</reference>